<proteinExistence type="predicted"/>
<gene>
    <name evidence="3" type="ORF">GCM10022402_12520</name>
</gene>
<keyword evidence="4" id="KW-1185">Reference proteome</keyword>
<comment type="caution">
    <text evidence="3">The sequence shown here is derived from an EMBL/GenBank/DDBJ whole genome shotgun (WGS) entry which is preliminary data.</text>
</comment>
<dbReference type="RefSeq" id="WP_344968262.1">
    <property type="nucleotide sequence ID" value="NZ_BAABDD010000004.1"/>
</dbReference>
<name>A0ABP7FDS3_9ACTN</name>
<dbReference type="Pfam" id="PF15579">
    <property type="entry name" value="Imm52"/>
    <property type="match status" value="1"/>
</dbReference>
<feature type="region of interest" description="Disordered" evidence="1">
    <location>
        <begin position="187"/>
        <end position="233"/>
    </location>
</feature>
<accession>A0ABP7FDS3</accession>
<dbReference type="EMBL" id="BAABDD010000004">
    <property type="protein sequence ID" value="GAA3733597.1"/>
    <property type="molecule type" value="Genomic_DNA"/>
</dbReference>
<sequence>MSGSFVLGAYWGARREDVDWCAVRFTVCMSELAGLHPLLRGWQGQGDSREEAMAMPILAPEHGAVREALLHGSKASGAEDPATSERGFRIGLWNGQEPGVALSVSCGAERLAGRMKNRFLLDLPPGDKARDLYAPDLVHSMMATVINAWEPDWATFYDDAIGDIQHPATGSAIVGWLTYRATPLSISPDQLPAPQPSSPTGRAPSSASATTRCVSPRNTPPRSTPLSPPDLLA</sequence>
<protein>
    <recommendedName>
        <fullName evidence="2">Immunity protein 52 domain-containing protein</fullName>
    </recommendedName>
</protein>
<evidence type="ECO:0000313" key="3">
    <source>
        <dbReference type="EMBL" id="GAA3733597.1"/>
    </source>
</evidence>
<organism evidence="3 4">
    <name type="scientific">Salinactinospora qingdaonensis</name>
    <dbReference type="NCBI Taxonomy" id="702744"/>
    <lineage>
        <taxon>Bacteria</taxon>
        <taxon>Bacillati</taxon>
        <taxon>Actinomycetota</taxon>
        <taxon>Actinomycetes</taxon>
        <taxon>Streptosporangiales</taxon>
        <taxon>Nocardiopsidaceae</taxon>
        <taxon>Salinactinospora</taxon>
    </lineage>
</organism>
<dbReference type="Proteomes" id="UP001500908">
    <property type="component" value="Unassembled WGS sequence"/>
</dbReference>
<evidence type="ECO:0000256" key="1">
    <source>
        <dbReference type="SAM" id="MobiDB-lite"/>
    </source>
</evidence>
<feature type="compositionally biased region" description="Pro residues" evidence="1">
    <location>
        <begin position="218"/>
        <end position="233"/>
    </location>
</feature>
<feature type="compositionally biased region" description="Polar residues" evidence="1">
    <location>
        <begin position="198"/>
        <end position="217"/>
    </location>
</feature>
<reference evidence="4" key="1">
    <citation type="journal article" date="2019" name="Int. J. Syst. Evol. Microbiol.">
        <title>The Global Catalogue of Microorganisms (GCM) 10K type strain sequencing project: providing services to taxonomists for standard genome sequencing and annotation.</title>
        <authorList>
            <consortium name="The Broad Institute Genomics Platform"/>
            <consortium name="The Broad Institute Genome Sequencing Center for Infectious Disease"/>
            <person name="Wu L."/>
            <person name="Ma J."/>
        </authorList>
    </citation>
    <scope>NUCLEOTIDE SEQUENCE [LARGE SCALE GENOMIC DNA]</scope>
    <source>
        <strain evidence="4">JCM 17137</strain>
    </source>
</reference>
<evidence type="ECO:0000313" key="4">
    <source>
        <dbReference type="Proteomes" id="UP001500908"/>
    </source>
</evidence>
<dbReference type="InterPro" id="IPR028969">
    <property type="entry name" value="Imm52"/>
</dbReference>
<evidence type="ECO:0000259" key="2">
    <source>
        <dbReference type="Pfam" id="PF15579"/>
    </source>
</evidence>
<feature type="domain" description="Immunity protein 52" evidence="2">
    <location>
        <begin position="6"/>
        <end position="194"/>
    </location>
</feature>